<dbReference type="EMBL" id="AOGW02000009">
    <property type="protein sequence ID" value="EMY62148.1"/>
    <property type="molecule type" value="Genomic_DNA"/>
</dbReference>
<sequence>MGMLAIQKDVRTTFSCEKDLMNAVDQFAANNEMDRSKVIRLAIKKFLNVSPIEKRSAKK</sequence>
<reference evidence="2" key="1">
    <citation type="submission" date="2013-03" db="EMBL/GenBank/DDBJ databases">
        <authorList>
            <person name="Harkins D.M."/>
            <person name="Durkin A.S."/>
            <person name="Brinkac L.M."/>
            <person name="Haft D.H."/>
            <person name="Selengut J.D."/>
            <person name="Sanka R."/>
            <person name="DePew J."/>
            <person name="Purushe J."/>
            <person name="Hartskeerl R.A."/>
            <person name="Ahmed A."/>
            <person name="van der Linden H."/>
            <person name="Goris M.G.A."/>
            <person name="Vinetz J.M."/>
            <person name="Sutton G.G."/>
            <person name="Nierman W.C."/>
            <person name="Fouts D.E."/>
        </authorList>
    </citation>
    <scope>NUCLEOTIDE SEQUENCE [LARGE SCALE GENOMIC DNA]</scope>
    <source>
        <strain evidence="2">LT 11-33</strain>
    </source>
</reference>
<keyword evidence="3" id="KW-1185">Reference proteome</keyword>
<gene>
    <name evidence="2" type="ORF">LEP1GSC203_3887</name>
</gene>
<protein>
    <submittedName>
        <fullName evidence="2">Ribbon-helix-helix protein, CopG family</fullName>
    </submittedName>
</protein>
<dbReference type="Proteomes" id="UP000012371">
    <property type="component" value="Unassembled WGS sequence"/>
</dbReference>
<name>N1VUK9_9LEPT</name>
<dbReference type="InterPro" id="IPR002145">
    <property type="entry name" value="CopG"/>
</dbReference>
<feature type="domain" description="Ribbon-helix-helix protein CopG" evidence="1">
    <location>
        <begin position="10"/>
        <end position="47"/>
    </location>
</feature>
<dbReference type="GO" id="GO:0006355">
    <property type="term" value="P:regulation of DNA-templated transcription"/>
    <property type="evidence" value="ECO:0007669"/>
    <property type="project" value="InterPro"/>
</dbReference>
<dbReference type="STRING" id="1257025.LEP1GSC203_3887"/>
<evidence type="ECO:0000313" key="3">
    <source>
        <dbReference type="Proteomes" id="UP000012371"/>
    </source>
</evidence>
<evidence type="ECO:0000259" key="1">
    <source>
        <dbReference type="Pfam" id="PF01402"/>
    </source>
</evidence>
<comment type="caution">
    <text evidence="2">The sequence shown here is derived from an EMBL/GenBank/DDBJ whole genome shotgun (WGS) entry which is preliminary data.</text>
</comment>
<dbReference type="Pfam" id="PF01402">
    <property type="entry name" value="RHH_1"/>
    <property type="match status" value="1"/>
</dbReference>
<dbReference type="AlphaFoldDB" id="N1VUK9"/>
<organism evidence="2 3">
    <name type="scientific">Leptospira terpstrae serovar Hualin str. LT 11-33 = ATCC 700639</name>
    <dbReference type="NCBI Taxonomy" id="1257025"/>
    <lineage>
        <taxon>Bacteria</taxon>
        <taxon>Pseudomonadati</taxon>
        <taxon>Spirochaetota</taxon>
        <taxon>Spirochaetia</taxon>
        <taxon>Leptospirales</taxon>
        <taxon>Leptospiraceae</taxon>
        <taxon>Leptospira</taxon>
    </lineage>
</organism>
<proteinExistence type="predicted"/>
<evidence type="ECO:0000313" key="2">
    <source>
        <dbReference type="EMBL" id="EMY62148.1"/>
    </source>
</evidence>
<accession>N1VUK9</accession>